<dbReference type="Proteomes" id="UP001138997">
    <property type="component" value="Unassembled WGS sequence"/>
</dbReference>
<organism evidence="8 9">
    <name type="scientific">Kineosporia babensis</name>
    <dbReference type="NCBI Taxonomy" id="499548"/>
    <lineage>
        <taxon>Bacteria</taxon>
        <taxon>Bacillati</taxon>
        <taxon>Actinomycetota</taxon>
        <taxon>Actinomycetes</taxon>
        <taxon>Kineosporiales</taxon>
        <taxon>Kineosporiaceae</taxon>
        <taxon>Kineosporia</taxon>
    </lineage>
</organism>
<dbReference type="Pfam" id="PF01061">
    <property type="entry name" value="ABC2_membrane"/>
    <property type="match status" value="1"/>
</dbReference>
<feature type="transmembrane region" description="Helical" evidence="6">
    <location>
        <begin position="68"/>
        <end position="94"/>
    </location>
</feature>
<evidence type="ECO:0000256" key="1">
    <source>
        <dbReference type="ARBA" id="ARBA00004141"/>
    </source>
</evidence>
<feature type="domain" description="ABC transmembrane type-2" evidence="7">
    <location>
        <begin position="37"/>
        <end position="270"/>
    </location>
</feature>
<feature type="transmembrane region" description="Helical" evidence="6">
    <location>
        <begin position="152"/>
        <end position="174"/>
    </location>
</feature>
<dbReference type="EMBL" id="JAJOMB010000002">
    <property type="protein sequence ID" value="MCD5310190.1"/>
    <property type="molecule type" value="Genomic_DNA"/>
</dbReference>
<dbReference type="InterPro" id="IPR047817">
    <property type="entry name" value="ABC2_TM_bact-type"/>
</dbReference>
<name>A0A9X1N9S9_9ACTN</name>
<dbReference type="InterPro" id="IPR051784">
    <property type="entry name" value="Nod_factor_ABC_transporter"/>
</dbReference>
<feature type="transmembrane region" description="Helical" evidence="6">
    <location>
        <begin position="244"/>
        <end position="264"/>
    </location>
</feature>
<dbReference type="RefSeq" id="WP_231439117.1">
    <property type="nucleotide sequence ID" value="NZ_JAJOMB010000002.1"/>
</dbReference>
<accession>A0A9X1N9S9</accession>
<evidence type="ECO:0000256" key="6">
    <source>
        <dbReference type="RuleBase" id="RU361157"/>
    </source>
</evidence>
<evidence type="ECO:0000313" key="8">
    <source>
        <dbReference type="EMBL" id="MCD5310190.1"/>
    </source>
</evidence>
<evidence type="ECO:0000256" key="5">
    <source>
        <dbReference type="ARBA" id="ARBA00023251"/>
    </source>
</evidence>
<keyword evidence="9" id="KW-1185">Reference proteome</keyword>
<keyword evidence="2 6" id="KW-0812">Transmembrane</keyword>
<reference evidence="8" key="1">
    <citation type="submission" date="2021-11" db="EMBL/GenBank/DDBJ databases">
        <title>Streptomyces corallinus and Kineosporia corallina sp. nov., two new coral-derived marine actinobacteria.</title>
        <authorList>
            <person name="Buangrab K."/>
            <person name="Sutthacheep M."/>
            <person name="Yeemin T."/>
            <person name="Harunari E."/>
            <person name="Igarashi Y."/>
            <person name="Sripreechasak P."/>
            <person name="Kanchanasin P."/>
            <person name="Tanasupawat S."/>
            <person name="Phongsopitanun W."/>
        </authorList>
    </citation>
    <scope>NUCLEOTIDE SEQUENCE</scope>
    <source>
        <strain evidence="8">JCM 31032</strain>
    </source>
</reference>
<dbReference type="GO" id="GO:0046677">
    <property type="term" value="P:response to antibiotic"/>
    <property type="evidence" value="ECO:0007669"/>
    <property type="project" value="UniProtKB-KW"/>
</dbReference>
<sequence>MSATTPPIGTTFGSTSLFREALVIAGRTLLHWRAQPGLIAVNLLFPVMILLMMGGLFGGAVAGSTGDYFVYVLPGVLALNMMFGIEATMTALASDANKTVTDRFRSLPISGGAVLLGRVLADLLTSVVELVALSCAGFLLGWRWENGILPALAAYALLLTLRFSMLWLGVFIGIRAGKPEALMGVQILVWPIGFLSTVFIDPRTMPTFLGWIAELNPISAVATSARELFSGRQIEGVSWAATHALPYALISQAVLVAVFAALGVRAYRRLGQ</sequence>
<dbReference type="InterPro" id="IPR000412">
    <property type="entry name" value="ABC_2_transport"/>
</dbReference>
<dbReference type="AlphaFoldDB" id="A0A9X1N9S9"/>
<evidence type="ECO:0000259" key="7">
    <source>
        <dbReference type="PROSITE" id="PS51012"/>
    </source>
</evidence>
<dbReference type="PROSITE" id="PS51012">
    <property type="entry name" value="ABC_TM2"/>
    <property type="match status" value="1"/>
</dbReference>
<gene>
    <name evidence="8" type="ORF">LR394_04730</name>
</gene>
<dbReference type="PIRSF" id="PIRSF006648">
    <property type="entry name" value="DrrB"/>
    <property type="match status" value="1"/>
</dbReference>
<dbReference type="GO" id="GO:0140359">
    <property type="term" value="F:ABC-type transporter activity"/>
    <property type="evidence" value="ECO:0007669"/>
    <property type="project" value="InterPro"/>
</dbReference>
<keyword evidence="4 6" id="KW-0472">Membrane</keyword>
<dbReference type="PANTHER" id="PTHR43229:SF2">
    <property type="entry name" value="NODULATION PROTEIN J"/>
    <property type="match status" value="1"/>
</dbReference>
<comment type="similarity">
    <text evidence="6">Belongs to the ABC-2 integral membrane protein family.</text>
</comment>
<comment type="caution">
    <text evidence="8">The sequence shown here is derived from an EMBL/GenBank/DDBJ whole genome shotgun (WGS) entry which is preliminary data.</text>
</comment>
<evidence type="ECO:0000256" key="2">
    <source>
        <dbReference type="ARBA" id="ARBA00022692"/>
    </source>
</evidence>
<feature type="transmembrane region" description="Helical" evidence="6">
    <location>
        <begin position="37"/>
        <end position="62"/>
    </location>
</feature>
<evidence type="ECO:0000313" key="9">
    <source>
        <dbReference type="Proteomes" id="UP001138997"/>
    </source>
</evidence>
<feature type="transmembrane region" description="Helical" evidence="6">
    <location>
        <begin position="181"/>
        <end position="200"/>
    </location>
</feature>
<keyword evidence="6" id="KW-0813">Transport</keyword>
<dbReference type="GO" id="GO:0043190">
    <property type="term" value="C:ATP-binding cassette (ABC) transporter complex"/>
    <property type="evidence" value="ECO:0007669"/>
    <property type="project" value="InterPro"/>
</dbReference>
<keyword evidence="6" id="KW-1003">Cell membrane</keyword>
<proteinExistence type="inferred from homology"/>
<keyword evidence="3 6" id="KW-1133">Transmembrane helix</keyword>
<comment type="subcellular location">
    <subcellularLocation>
        <location evidence="6">Cell membrane</location>
        <topology evidence="6">Multi-pass membrane protein</topology>
    </subcellularLocation>
    <subcellularLocation>
        <location evidence="1">Membrane</location>
        <topology evidence="1">Multi-pass membrane protein</topology>
    </subcellularLocation>
</comment>
<comment type="caution">
    <text evidence="6">Lacks conserved residue(s) required for the propagation of feature annotation.</text>
</comment>
<dbReference type="InterPro" id="IPR013525">
    <property type="entry name" value="ABC2_TM"/>
</dbReference>
<evidence type="ECO:0000256" key="4">
    <source>
        <dbReference type="ARBA" id="ARBA00023136"/>
    </source>
</evidence>
<evidence type="ECO:0000256" key="3">
    <source>
        <dbReference type="ARBA" id="ARBA00022989"/>
    </source>
</evidence>
<protein>
    <recommendedName>
        <fullName evidence="6">Transport permease protein</fullName>
    </recommendedName>
</protein>
<dbReference type="PANTHER" id="PTHR43229">
    <property type="entry name" value="NODULATION PROTEIN J"/>
    <property type="match status" value="1"/>
</dbReference>
<keyword evidence="5" id="KW-0046">Antibiotic resistance</keyword>